<proteinExistence type="predicted"/>
<keyword evidence="2" id="KW-0175">Coiled coil</keyword>
<keyword evidence="4" id="KW-1133">Transmembrane helix</keyword>
<feature type="transmembrane region" description="Helical" evidence="4">
    <location>
        <begin position="6"/>
        <end position="24"/>
    </location>
</feature>
<comment type="caution">
    <text evidence="6">The sequence shown here is derived from an EMBL/GenBank/DDBJ whole genome shotgun (WGS) entry which is preliminary data.</text>
</comment>
<gene>
    <name evidence="6" type="ORF">E4665_10660</name>
</gene>
<dbReference type="AlphaFoldDB" id="A0A4Z0GPJ8"/>
<dbReference type="Pfam" id="PF25990">
    <property type="entry name" value="Beta-barrel_YknX"/>
    <property type="match status" value="1"/>
</dbReference>
<dbReference type="RefSeq" id="WP_135348783.1">
    <property type="nucleotide sequence ID" value="NZ_SRJD01000011.1"/>
</dbReference>
<evidence type="ECO:0000256" key="3">
    <source>
        <dbReference type="SAM" id="MobiDB-lite"/>
    </source>
</evidence>
<dbReference type="InterPro" id="IPR050465">
    <property type="entry name" value="UPF0194_transport"/>
</dbReference>
<evidence type="ECO:0000256" key="4">
    <source>
        <dbReference type="SAM" id="Phobius"/>
    </source>
</evidence>
<evidence type="ECO:0000313" key="6">
    <source>
        <dbReference type="EMBL" id="TGA97851.1"/>
    </source>
</evidence>
<evidence type="ECO:0000313" key="7">
    <source>
        <dbReference type="Proteomes" id="UP000298347"/>
    </source>
</evidence>
<feature type="domain" description="YknX-like beta-barrel" evidence="5">
    <location>
        <begin position="139"/>
        <end position="208"/>
    </location>
</feature>
<evidence type="ECO:0000256" key="2">
    <source>
        <dbReference type="ARBA" id="ARBA00023054"/>
    </source>
</evidence>
<name>A0A4Z0GPJ8_9BACL</name>
<dbReference type="Proteomes" id="UP000298347">
    <property type="component" value="Unassembled WGS sequence"/>
</dbReference>
<dbReference type="GO" id="GO:0030313">
    <property type="term" value="C:cell envelope"/>
    <property type="evidence" value="ECO:0007669"/>
    <property type="project" value="UniProtKB-SubCell"/>
</dbReference>
<dbReference type="PANTHER" id="PTHR32347">
    <property type="entry name" value="EFFLUX SYSTEM COMPONENT YKNX-RELATED"/>
    <property type="match status" value="1"/>
</dbReference>
<protein>
    <submittedName>
        <fullName evidence="6">HlyD family efflux transporter periplasmic adaptor subunit</fullName>
    </submittedName>
</protein>
<dbReference type="OrthoDB" id="2023301at2"/>
<sequence>MKKAWIWIIVVVLVVGGGSFWFLTRDKSAQAQVLYPTTTVQKGTIESDVSGSGDLQPATDEDITIGSGDASKTISTVNVSANDTVKKGAALLTYTDGTTLAAPAAGTITTVSAYAGQRVTVGRAVMHLINYTDLNTVVQIDELDIPKVKVGQAVSVTVNAYPNKTFSGKVTSIAAEGTDTNGVSTFNVTVHMNSSSGLKPGMTTTASIVLQKRTNVLYLPTGAVHQTGNQSYVYLSSNTASQDQQGGFSRRFMSMDTKQGSMIAVKTGIHSDQSIEITSGLQAGQTVQLSAITKQSGTASVSSSTQNPYSMMGGFGGGQGFGGGNGLRRQMRNGGGNGQ</sequence>
<accession>A0A4Z0GPJ8</accession>
<dbReference type="Gene3D" id="2.40.50.100">
    <property type="match status" value="1"/>
</dbReference>
<feature type="region of interest" description="Disordered" evidence="3">
    <location>
        <begin position="320"/>
        <end position="339"/>
    </location>
</feature>
<keyword evidence="7" id="KW-1185">Reference proteome</keyword>
<organism evidence="6 7">
    <name type="scientific">Sporolactobacillus shoreae</name>
    <dbReference type="NCBI Taxonomy" id="1465501"/>
    <lineage>
        <taxon>Bacteria</taxon>
        <taxon>Bacillati</taxon>
        <taxon>Bacillota</taxon>
        <taxon>Bacilli</taxon>
        <taxon>Bacillales</taxon>
        <taxon>Sporolactobacillaceae</taxon>
        <taxon>Sporolactobacillus</taxon>
    </lineage>
</organism>
<reference evidence="6 7" key="1">
    <citation type="journal article" date="2015" name="Int. J. Syst. Evol. Microbiol.">
        <title>Sporolactobacillus shoreae sp. nov. and Sporolactobacillus spathodeae sp. nov., two spore-forming lactic acid bacteria isolated from tree barks in Thailand.</title>
        <authorList>
            <person name="Thamacharoensuk T."/>
            <person name="Kitahara M."/>
            <person name="Ohkuma M."/>
            <person name="Thongchul N."/>
            <person name="Tanasupawat S."/>
        </authorList>
    </citation>
    <scope>NUCLEOTIDE SEQUENCE [LARGE SCALE GENOMIC DNA]</scope>
    <source>
        <strain evidence="6 7">BK92</strain>
    </source>
</reference>
<dbReference type="EMBL" id="SRJD01000011">
    <property type="protein sequence ID" value="TGA97851.1"/>
    <property type="molecule type" value="Genomic_DNA"/>
</dbReference>
<comment type="subcellular location">
    <subcellularLocation>
        <location evidence="1">Cell envelope</location>
    </subcellularLocation>
</comment>
<evidence type="ECO:0000256" key="1">
    <source>
        <dbReference type="ARBA" id="ARBA00004196"/>
    </source>
</evidence>
<dbReference type="Gene3D" id="2.40.420.20">
    <property type="match status" value="1"/>
</dbReference>
<evidence type="ECO:0000259" key="5">
    <source>
        <dbReference type="Pfam" id="PF25990"/>
    </source>
</evidence>
<keyword evidence="4" id="KW-0812">Transmembrane</keyword>
<dbReference type="Gene3D" id="2.40.30.170">
    <property type="match status" value="1"/>
</dbReference>
<keyword evidence="4" id="KW-0472">Membrane</keyword>
<dbReference type="InterPro" id="IPR058636">
    <property type="entry name" value="Beta-barrel_YknX"/>
</dbReference>